<proteinExistence type="predicted"/>
<accession>B0DYV8</accession>
<dbReference type="Proteomes" id="UP000001194">
    <property type="component" value="Unassembled WGS sequence"/>
</dbReference>
<dbReference type="RefSeq" id="XP_001889144.1">
    <property type="nucleotide sequence ID" value="XM_001889109.1"/>
</dbReference>
<keyword evidence="2" id="KW-1185">Reference proteome</keyword>
<evidence type="ECO:0000313" key="2">
    <source>
        <dbReference type="Proteomes" id="UP000001194"/>
    </source>
</evidence>
<dbReference type="HOGENOM" id="CLU_1272507_0_0_1"/>
<dbReference type="EMBL" id="DS547152">
    <property type="protein sequence ID" value="EDR00235.1"/>
    <property type="molecule type" value="Genomic_DNA"/>
</dbReference>
<dbReference type="GeneID" id="6084762"/>
<organism evidence="2">
    <name type="scientific">Laccaria bicolor (strain S238N-H82 / ATCC MYA-4686)</name>
    <name type="common">Bicoloured deceiver</name>
    <name type="synonym">Laccaria laccata var. bicolor</name>
    <dbReference type="NCBI Taxonomy" id="486041"/>
    <lineage>
        <taxon>Eukaryota</taxon>
        <taxon>Fungi</taxon>
        <taxon>Dikarya</taxon>
        <taxon>Basidiomycota</taxon>
        <taxon>Agaricomycotina</taxon>
        <taxon>Agaricomycetes</taxon>
        <taxon>Agaricomycetidae</taxon>
        <taxon>Agaricales</taxon>
        <taxon>Agaricineae</taxon>
        <taxon>Hydnangiaceae</taxon>
        <taxon>Laccaria</taxon>
    </lineage>
</organism>
<dbReference type="InterPro" id="IPR038765">
    <property type="entry name" value="Papain-like_cys_pep_sf"/>
</dbReference>
<gene>
    <name evidence="1" type="ORF">LACBIDRAFT_314599</name>
</gene>
<dbReference type="AlphaFoldDB" id="B0DYV8"/>
<dbReference type="InParanoid" id="B0DYV8"/>
<evidence type="ECO:0000313" key="1">
    <source>
        <dbReference type="EMBL" id="EDR00235.1"/>
    </source>
</evidence>
<name>B0DYV8_LACBS</name>
<protein>
    <submittedName>
        <fullName evidence="1">Predicted protein</fullName>
    </submittedName>
</protein>
<sequence>MDEDLFNALAEISYFKHYQSQPQQYTTEIVDLRQHLLLTSIQSISITSIFNNHYTAYVYHVGSTILYHGDSLHQPPANNILDIISLVIAGLGHLPVDTINCGTISRQGGFNGGDGSCGIAALNFIESYADNNLRQGQGSDLHLFRDMALKNMIHYHDGAQIESFPALMWNTLAHISPTQSTATISEIASGYIDFNIYSPLNSHPIYAFITHEMALQC</sequence>
<dbReference type="SUPFAM" id="SSF54001">
    <property type="entry name" value="Cysteine proteinases"/>
    <property type="match status" value="1"/>
</dbReference>
<dbReference type="KEGG" id="lbc:LACBIDRAFT_314599"/>
<reference evidence="1 2" key="1">
    <citation type="journal article" date="2008" name="Nature">
        <title>The genome of Laccaria bicolor provides insights into mycorrhizal symbiosis.</title>
        <authorList>
            <person name="Martin F."/>
            <person name="Aerts A."/>
            <person name="Ahren D."/>
            <person name="Brun A."/>
            <person name="Danchin E.G.J."/>
            <person name="Duchaussoy F."/>
            <person name="Gibon J."/>
            <person name="Kohler A."/>
            <person name="Lindquist E."/>
            <person name="Pereda V."/>
            <person name="Salamov A."/>
            <person name="Shapiro H.J."/>
            <person name="Wuyts J."/>
            <person name="Blaudez D."/>
            <person name="Buee M."/>
            <person name="Brokstein P."/>
            <person name="Canbaeck B."/>
            <person name="Cohen D."/>
            <person name="Courty P.E."/>
            <person name="Coutinho P.M."/>
            <person name="Delaruelle C."/>
            <person name="Detter J.C."/>
            <person name="Deveau A."/>
            <person name="DiFazio S."/>
            <person name="Duplessis S."/>
            <person name="Fraissinet-Tachet L."/>
            <person name="Lucic E."/>
            <person name="Frey-Klett P."/>
            <person name="Fourrey C."/>
            <person name="Feussner I."/>
            <person name="Gay G."/>
            <person name="Grimwood J."/>
            <person name="Hoegger P.J."/>
            <person name="Jain P."/>
            <person name="Kilaru S."/>
            <person name="Labbe J."/>
            <person name="Lin Y.C."/>
            <person name="Legue V."/>
            <person name="Le Tacon F."/>
            <person name="Marmeisse R."/>
            <person name="Melayah D."/>
            <person name="Montanini B."/>
            <person name="Muratet M."/>
            <person name="Nehls U."/>
            <person name="Niculita-Hirzel H."/>
            <person name="Oudot-Le Secq M.P."/>
            <person name="Peter M."/>
            <person name="Quesneville H."/>
            <person name="Rajashekar B."/>
            <person name="Reich M."/>
            <person name="Rouhier N."/>
            <person name="Schmutz J."/>
            <person name="Yin T."/>
            <person name="Chalot M."/>
            <person name="Henrissat B."/>
            <person name="Kuees U."/>
            <person name="Lucas S."/>
            <person name="Van de Peer Y."/>
            <person name="Podila G.K."/>
            <person name="Polle A."/>
            <person name="Pukkila P.J."/>
            <person name="Richardson P.M."/>
            <person name="Rouze P."/>
            <person name="Sanders I.R."/>
            <person name="Stajich J.E."/>
            <person name="Tunlid A."/>
            <person name="Tuskan G."/>
            <person name="Grigoriev I.V."/>
        </authorList>
    </citation>
    <scope>NUCLEOTIDE SEQUENCE [LARGE SCALE GENOMIC DNA]</scope>
    <source>
        <strain evidence="2">S238N-H82 / ATCC MYA-4686</strain>
    </source>
</reference>
<dbReference type="OrthoDB" id="2994928at2759"/>